<keyword evidence="3" id="KW-1185">Reference proteome</keyword>
<organism evidence="2 3">
    <name type="scientific">Pedobacter albus</name>
    <dbReference type="NCBI Taxonomy" id="3113905"/>
    <lineage>
        <taxon>Bacteria</taxon>
        <taxon>Pseudomonadati</taxon>
        <taxon>Bacteroidota</taxon>
        <taxon>Sphingobacteriia</taxon>
        <taxon>Sphingobacteriales</taxon>
        <taxon>Sphingobacteriaceae</taxon>
        <taxon>Pedobacter</taxon>
    </lineage>
</organism>
<protein>
    <submittedName>
        <fullName evidence="2">VOC family protein</fullName>
    </submittedName>
</protein>
<evidence type="ECO:0000259" key="1">
    <source>
        <dbReference type="PROSITE" id="PS51819"/>
    </source>
</evidence>
<evidence type="ECO:0000313" key="2">
    <source>
        <dbReference type="EMBL" id="MEE1943564.1"/>
    </source>
</evidence>
<dbReference type="Proteomes" id="UP001336835">
    <property type="component" value="Unassembled WGS sequence"/>
</dbReference>
<dbReference type="PROSITE" id="PS51819">
    <property type="entry name" value="VOC"/>
    <property type="match status" value="1"/>
</dbReference>
<comment type="caution">
    <text evidence="2">The sequence shown here is derived from an EMBL/GenBank/DDBJ whole genome shotgun (WGS) entry which is preliminary data.</text>
</comment>
<dbReference type="SUPFAM" id="SSF54593">
    <property type="entry name" value="Glyoxalase/Bleomycin resistance protein/Dihydroxybiphenyl dioxygenase"/>
    <property type="match status" value="1"/>
</dbReference>
<sequence length="122" mass="14345">MKLDRLTPFLYTNQFASTIEFYTQTLGFTCLTDEPTFWACLQKDEVQIFVSLPNEHIGFEKAVFTGSFYFNTPNVDEIWEQLKDQVNVCYPLEDFDYGMREFAIYDNNGYLLQFGQDLPTNQ</sequence>
<dbReference type="EMBL" id="JAZDQT010000001">
    <property type="protein sequence ID" value="MEE1943564.1"/>
    <property type="molecule type" value="Genomic_DNA"/>
</dbReference>
<dbReference type="RefSeq" id="WP_330105975.1">
    <property type="nucleotide sequence ID" value="NZ_JAZDQT010000001.1"/>
</dbReference>
<proteinExistence type="predicted"/>
<name>A0ABU7I2D6_9SPHI</name>
<dbReference type="Pfam" id="PF00903">
    <property type="entry name" value="Glyoxalase"/>
    <property type="match status" value="1"/>
</dbReference>
<gene>
    <name evidence="2" type="ORF">VRU48_00495</name>
</gene>
<dbReference type="InterPro" id="IPR029068">
    <property type="entry name" value="Glyas_Bleomycin-R_OHBP_Dase"/>
</dbReference>
<dbReference type="InterPro" id="IPR004360">
    <property type="entry name" value="Glyas_Fos-R_dOase_dom"/>
</dbReference>
<accession>A0ABU7I2D6</accession>
<dbReference type="Gene3D" id="3.10.180.10">
    <property type="entry name" value="2,3-Dihydroxybiphenyl 1,2-Dioxygenase, domain 1"/>
    <property type="match status" value="1"/>
</dbReference>
<evidence type="ECO:0000313" key="3">
    <source>
        <dbReference type="Proteomes" id="UP001336835"/>
    </source>
</evidence>
<dbReference type="InterPro" id="IPR037523">
    <property type="entry name" value="VOC_core"/>
</dbReference>
<feature type="domain" description="VOC" evidence="1">
    <location>
        <begin position="2"/>
        <end position="117"/>
    </location>
</feature>
<reference evidence="2 3" key="1">
    <citation type="submission" date="2024-01" db="EMBL/GenBank/DDBJ databases">
        <title>Pedobacter sp. nov., isolated from fresh soil.</title>
        <authorList>
            <person name="Le N.T.T."/>
        </authorList>
    </citation>
    <scope>NUCLEOTIDE SEQUENCE [LARGE SCALE GENOMIC DNA]</scope>
    <source>
        <strain evidence="2 3">KR3-3</strain>
    </source>
</reference>